<dbReference type="OrthoDB" id="7267294at2"/>
<dbReference type="PANTHER" id="PTHR43798">
    <property type="entry name" value="MONOACYLGLYCEROL LIPASE"/>
    <property type="match status" value="1"/>
</dbReference>
<sequence length="305" mass="33298">MIWIALALLVALIAAPFLAEARRPKMTQAARASAPGEFASLSRGLTHFRWLGPEDGPVAVCVHGLTTPSFVWTPIAGGLAERGFRVLLYDLYGRGYSDRPRGAQDADFFVAQLEELLQNQKVEGKITLLGYSMGGAITAAFTAHFPDRVRQLVLLAPLGMGHDLGPIARLVINHNRLGTWLMMALYGKSYRQALEGERGLPSAVDGIVDLQMAELDFRGFRPAVLSSTRNIVDEDIEEKHRAICVAGVPVLAIWGREDEVIPIAGLDRLTEWNPDARQEVIDAAAHALAYTHSDQVLNALRDLSG</sequence>
<reference evidence="2 3" key="1">
    <citation type="submission" date="2017-03" db="EMBL/GenBank/DDBJ databases">
        <authorList>
            <person name="Afonso C.L."/>
            <person name="Miller P.J."/>
            <person name="Scott M.A."/>
            <person name="Spackman E."/>
            <person name="Goraichik I."/>
            <person name="Dimitrov K.M."/>
            <person name="Suarez D.L."/>
            <person name="Swayne D.E."/>
        </authorList>
    </citation>
    <scope>NUCLEOTIDE SEQUENCE [LARGE SCALE GENOMIC DNA]</scope>
    <source>
        <strain evidence="2 3">CECT 7745</strain>
    </source>
</reference>
<protein>
    <submittedName>
        <fullName evidence="2">Lipase 3</fullName>
        <ecNumber evidence="2">3.1.1.3</ecNumber>
    </submittedName>
</protein>
<dbReference type="SUPFAM" id="SSF53474">
    <property type="entry name" value="alpha/beta-Hydrolases"/>
    <property type="match status" value="1"/>
</dbReference>
<keyword evidence="2" id="KW-0378">Hydrolase</keyword>
<dbReference type="InterPro" id="IPR029058">
    <property type="entry name" value="AB_hydrolase_fold"/>
</dbReference>
<name>A0A1X7BTR7_9RHOB</name>
<organism evidence="2 3">
    <name type="scientific">Roseovarius aestuarii</name>
    <dbReference type="NCBI Taxonomy" id="475083"/>
    <lineage>
        <taxon>Bacteria</taxon>
        <taxon>Pseudomonadati</taxon>
        <taxon>Pseudomonadota</taxon>
        <taxon>Alphaproteobacteria</taxon>
        <taxon>Rhodobacterales</taxon>
        <taxon>Roseobacteraceae</taxon>
        <taxon>Roseovarius</taxon>
    </lineage>
</organism>
<dbReference type="PRINTS" id="PR00111">
    <property type="entry name" value="ABHYDROLASE"/>
</dbReference>
<dbReference type="InterPro" id="IPR000073">
    <property type="entry name" value="AB_hydrolase_1"/>
</dbReference>
<keyword evidence="3" id="KW-1185">Reference proteome</keyword>
<dbReference type="Gene3D" id="3.40.50.1820">
    <property type="entry name" value="alpha/beta hydrolase"/>
    <property type="match status" value="1"/>
</dbReference>
<evidence type="ECO:0000313" key="2">
    <source>
        <dbReference type="EMBL" id="SMC13012.1"/>
    </source>
</evidence>
<dbReference type="RefSeq" id="WP_085800966.1">
    <property type="nucleotide sequence ID" value="NZ_FWXB01000011.1"/>
</dbReference>
<proteinExistence type="predicted"/>
<accession>A0A1X7BTR7</accession>
<dbReference type="InterPro" id="IPR050266">
    <property type="entry name" value="AB_hydrolase_sf"/>
</dbReference>
<dbReference type="GO" id="GO:0004806">
    <property type="term" value="F:triacylglycerol lipase activity"/>
    <property type="evidence" value="ECO:0007669"/>
    <property type="project" value="UniProtKB-EC"/>
</dbReference>
<gene>
    <name evidence="2" type="primary">lip3</name>
    <name evidence="2" type="ORF">ROA7745_02846</name>
</gene>
<dbReference type="Pfam" id="PF00561">
    <property type="entry name" value="Abhydrolase_1"/>
    <property type="match status" value="1"/>
</dbReference>
<dbReference type="AlphaFoldDB" id="A0A1X7BTR7"/>
<dbReference type="EMBL" id="FWXB01000011">
    <property type="protein sequence ID" value="SMC13012.1"/>
    <property type="molecule type" value="Genomic_DNA"/>
</dbReference>
<dbReference type="GO" id="GO:0016020">
    <property type="term" value="C:membrane"/>
    <property type="evidence" value="ECO:0007669"/>
    <property type="project" value="TreeGrafter"/>
</dbReference>
<dbReference type="Proteomes" id="UP000193224">
    <property type="component" value="Unassembled WGS sequence"/>
</dbReference>
<evidence type="ECO:0000313" key="3">
    <source>
        <dbReference type="Proteomes" id="UP000193224"/>
    </source>
</evidence>
<feature type="domain" description="AB hydrolase-1" evidence="1">
    <location>
        <begin position="60"/>
        <end position="292"/>
    </location>
</feature>
<dbReference type="EC" id="3.1.1.3" evidence="2"/>
<dbReference type="PANTHER" id="PTHR43798:SF33">
    <property type="entry name" value="HYDROLASE, PUTATIVE (AFU_ORTHOLOGUE AFUA_2G14860)-RELATED"/>
    <property type="match status" value="1"/>
</dbReference>
<evidence type="ECO:0000259" key="1">
    <source>
        <dbReference type="Pfam" id="PF00561"/>
    </source>
</evidence>